<evidence type="ECO:0000313" key="5">
    <source>
        <dbReference type="Proteomes" id="UP000001060"/>
    </source>
</evidence>
<dbReference type="Proteomes" id="UP000001060">
    <property type="component" value="Chromosome"/>
</dbReference>
<dbReference type="KEGG" id="llo:LLO_0425"/>
<keyword evidence="5" id="KW-1185">Reference proteome</keyword>
<feature type="domain" description="SidE DUB" evidence="3">
    <location>
        <begin position="1"/>
        <end position="172"/>
    </location>
</feature>
<accession>D3HPE2</accession>
<dbReference type="STRING" id="661367.LLO_0425"/>
<feature type="domain" description="SidE PDE" evidence="1">
    <location>
        <begin position="249"/>
        <end position="458"/>
    </location>
</feature>
<dbReference type="Pfam" id="PF19049">
    <property type="entry name" value="SidE_DUB"/>
    <property type="match status" value="1"/>
</dbReference>
<dbReference type="RefSeq" id="WP_003633164.1">
    <property type="nucleotide sequence ID" value="NC_013861.1"/>
</dbReference>
<feature type="domain" description="SidE mono-ADP-ribosyltransferase" evidence="2">
    <location>
        <begin position="645"/>
        <end position="976"/>
    </location>
</feature>
<dbReference type="HOGENOM" id="CLU_002024_0_0_6"/>
<dbReference type="OrthoDB" id="5647340at2"/>
<dbReference type="GO" id="GO:0106274">
    <property type="term" value="F:NAD+-protein-arginine ADP-ribosyltransferase activity"/>
    <property type="evidence" value="ECO:0007669"/>
    <property type="project" value="InterPro"/>
</dbReference>
<evidence type="ECO:0000313" key="4">
    <source>
        <dbReference type="EMBL" id="CBJ10756.1"/>
    </source>
</evidence>
<dbReference type="Pfam" id="PF12252">
    <property type="entry name" value="SidE_PDE"/>
    <property type="match status" value="1"/>
</dbReference>
<reference evidence="4 5" key="1">
    <citation type="journal article" date="2010" name="PLoS Genet.">
        <title>Analysis of the Legionella longbeachae genome and transcriptome uncovers unique strategies to cause Legionnaires' disease.</title>
        <authorList>
            <person name="Cazalet C."/>
            <person name="Gomez-Valero L."/>
            <person name="Rusniok C."/>
            <person name="Lomma M."/>
            <person name="Dervins-Ravault D."/>
            <person name="Newton H."/>
            <person name="Sansom F."/>
            <person name="Jarraud S."/>
            <person name="Zidane N."/>
            <person name="Ma L."/>
            <person name="Bouchier C."/>
            <person name="Etienne J."/>
            <person name="Hartland E."/>
            <person name="Buchrieser C."/>
        </authorList>
    </citation>
    <scope>NUCLEOTIDE SEQUENCE [LARGE SCALE GENOMIC DNA]</scope>
    <source>
        <strain evidence="4 5">NSW150</strain>
    </source>
</reference>
<name>D3HPE2_LEGLN</name>
<evidence type="ECO:0000259" key="3">
    <source>
        <dbReference type="Pfam" id="PF19049"/>
    </source>
</evidence>
<evidence type="ECO:0000259" key="2">
    <source>
        <dbReference type="Pfam" id="PF19048"/>
    </source>
</evidence>
<dbReference type="EMBL" id="FN650140">
    <property type="protein sequence ID" value="CBJ10756.1"/>
    <property type="molecule type" value="Genomic_DNA"/>
</dbReference>
<dbReference type="eggNOG" id="COG1196">
    <property type="taxonomic scope" value="Bacteria"/>
</dbReference>
<evidence type="ECO:0000259" key="1">
    <source>
        <dbReference type="Pfam" id="PF12252"/>
    </source>
</evidence>
<sequence>MPKYVKGVELTQDGMRAIFERMGKDITSGIIYNGNPDIRVDVLNQQGFMPILTGVSPTQESGHWIMLIKGQDNNYYLFDPLGEGSGNGYKNILSRKLPQDATLSVIPNGSGYNMGLCGYWVASAGVRAHTDLTGDNPPTLENLGQTITQGMQQELDGNGYAEITGWLQAVANELPAGDAQTDATALRHSTEKELHLRVLPQSNITGKENTTLEITSTPTVITGPCLPPWNGFSLYTDSTVRDAVKYAFNNYLGKKYTGTVEAIPAQMGRNGDKIVNRPIHGLAHTLRTMAYAEVMVEEARKAKFRGESLRTFKDKRTIADVTPDELKKIMIAQAFFVTGRDDEESANNYARYHEQSRDAFLKYVRENESLLIPHVFNNQDDVNFYANVIEDKDHKWENSPAHVLVNKGHMVDLMRVKQPAESYLESYFKSLQPWIGTIGAEAVFAKQRKFFHATYEMVSSFDCNNPEPHLVTSTNEFRYVLDKKGDPIREAPKEGEKKGKIKFFPPSYKLKENEKFKFGNGGLGRYVIGDDGQPIRNKPAKGETQGTLAFFPTSYQLQDNQRWMRIDEYLQLEEVQRKFPGSNKKLERGLPELSEYAYLQHTNSDERAQCENDVDFCLGQLQAANHQSKIAPLKGAIQLSNKLVRRNANVDEIVASRIIQQILADPDVIHNDHVLLNGQRLEEPFFRDLLAKCDMAIVGSLLNSTDIKNIDRLMKHEIDTEFHPTDPNEPAKKIGETWENTIRKGGGVLQIETDLIFLMQNDAWYYSRVNAIAQNRDKGSTFKEVLITALMTPLTRKSLVDTNMSPSPQTLFRGLNLSEEFKNKLINQTHKIIANTTEHLFTDPSAEIFKQIKLNDYSHISARTNASSSTNIAVPRDMFDSNTIIEMIDPDGLLQPKQVGTHIEGSESEYSIYLPEDIALIPIKLTIDGQTAKGNDRHIFTCVAVQSADFTPQHQNGFALLPFIKMQTTTLSRVIDDVNTEAEGSLNERLKSLRLKMVEQSHLPVRGGFLDKILHYFSGKDDKKISLERKNFLNQKVIPLLQECHIALRLNNVEMMQRALTKFPTDKEWSHFKSDVAKAAKMEMDNLRPLIEKKIALQNQLLPLIKCQDALEKQQITEAIKALENIPSDNEMSNMPWISSNIKEQIQSAKQAVTENLAPIQHVVKMPALTNAEHVRKRYDALLINITRKIADQDTVTLSGLANVKKEIAHFDALQEEIKLLRHEKALLHYGDKAIDFADIEKLEEQLHVLHNKLCDAYVLQITKGIDILEHKKPKNLVDVKKNISRFYEQLAEVNQLHQEKIKKHETFKDPLEHSDIDGLKTRLQQMNQRLIKILISNIKVSLNQMEAITFDEQKKEAQQNLQLLDKLAKTLDDSDTAQEQKIEIVKLNDFFMEKQKAYPAMTQLQFKIEALIIQLRELCELHQATSRKRSEELSKNRSMFQAITDFIGLTTDERVALAKKGKKLEQLKKGINNDTYDIKQLLNHLTKKSADELEEAFGMSTESAKKLYELLKHLNRNTTFAAKIKERTELIDTVLAELSKTSMQFALTQANPEISDEESVEFDYLIL</sequence>
<proteinExistence type="predicted"/>
<protein>
    <submittedName>
        <fullName evidence="4">SidE protein</fullName>
    </submittedName>
</protein>
<dbReference type="InterPro" id="IPR043934">
    <property type="entry name" value="SidE_DUB"/>
</dbReference>
<dbReference type="InterPro" id="IPR021014">
    <property type="entry name" value="SidE_PDE"/>
</dbReference>
<dbReference type="Pfam" id="PF19048">
    <property type="entry name" value="SidE_mART"/>
    <property type="match status" value="1"/>
</dbReference>
<gene>
    <name evidence="4" type="primary">sidE</name>
    <name evidence="4" type="ordered locus">LLO_0425</name>
</gene>
<dbReference type="InterPro" id="IPR043935">
    <property type="entry name" value="SidE_mART"/>
</dbReference>
<dbReference type="GO" id="GO:0016579">
    <property type="term" value="P:protein deubiquitination"/>
    <property type="evidence" value="ECO:0007669"/>
    <property type="project" value="InterPro"/>
</dbReference>
<dbReference type="GeneID" id="40924654"/>
<organism evidence="4 5">
    <name type="scientific">Legionella longbeachae serogroup 1 (strain NSW150)</name>
    <dbReference type="NCBI Taxonomy" id="661367"/>
    <lineage>
        <taxon>Bacteria</taxon>
        <taxon>Pseudomonadati</taxon>
        <taxon>Pseudomonadota</taxon>
        <taxon>Gammaproteobacteria</taxon>
        <taxon>Legionellales</taxon>
        <taxon>Legionellaceae</taxon>
        <taxon>Legionella</taxon>
    </lineage>
</organism>